<reference evidence="4 5" key="1">
    <citation type="submission" date="2023-07" db="EMBL/GenBank/DDBJ databases">
        <title>Sorghum-associated microbial communities from plants grown in Nebraska, USA.</title>
        <authorList>
            <person name="Schachtman D."/>
        </authorList>
    </citation>
    <scope>NUCLEOTIDE SEQUENCE [LARGE SCALE GENOMIC DNA]</scope>
    <source>
        <strain evidence="4 5">BE190</strain>
    </source>
</reference>
<dbReference type="Pfam" id="PF04972">
    <property type="entry name" value="BON"/>
    <property type="match status" value="1"/>
</dbReference>
<dbReference type="SMART" id="SM00749">
    <property type="entry name" value="BON"/>
    <property type="match status" value="1"/>
</dbReference>
<keyword evidence="2" id="KW-1133">Transmembrane helix</keyword>
<dbReference type="InterPro" id="IPR051686">
    <property type="entry name" value="Lipoprotein_DolP"/>
</dbReference>
<evidence type="ECO:0000256" key="2">
    <source>
        <dbReference type="SAM" id="Phobius"/>
    </source>
</evidence>
<feature type="compositionally biased region" description="Polar residues" evidence="1">
    <location>
        <begin position="87"/>
        <end position="98"/>
    </location>
</feature>
<evidence type="ECO:0000313" key="4">
    <source>
        <dbReference type="EMBL" id="MDR7091680.1"/>
    </source>
</evidence>
<dbReference type="InterPro" id="IPR007055">
    <property type="entry name" value="BON_dom"/>
</dbReference>
<comment type="caution">
    <text evidence="4">The sequence shown here is derived from an EMBL/GenBank/DDBJ whole genome shotgun (WGS) entry which is preliminary data.</text>
</comment>
<gene>
    <name evidence="4" type="ORF">J2X05_003715</name>
</gene>
<dbReference type="RefSeq" id="WP_310075232.1">
    <property type="nucleotide sequence ID" value="NZ_JAVDVX010000007.1"/>
</dbReference>
<evidence type="ECO:0000259" key="3">
    <source>
        <dbReference type="PROSITE" id="PS50914"/>
    </source>
</evidence>
<sequence length="170" mass="18073">MKFLGIDCAQQVANWRPLINYRREMMRTSIKLLGFTLVLGSATAIAANGVLHSSSSSMSSATSSAMKPALAKDADNTDLNTRDKSGDTLTPQNQSNSESDLKVLAAVRSAIVEDDNLSTAAHNVKIMVANGAVTLRGPVKNTSEKARVEGLARKVAGVVSIDNRLDIDTK</sequence>
<feature type="compositionally biased region" description="Low complexity" evidence="1">
    <location>
        <begin position="56"/>
        <end position="66"/>
    </location>
</feature>
<dbReference type="Gene3D" id="3.30.1340.30">
    <property type="match status" value="1"/>
</dbReference>
<organism evidence="4 5">
    <name type="scientific">Cellvibrio fibrivorans</name>
    <dbReference type="NCBI Taxonomy" id="126350"/>
    <lineage>
        <taxon>Bacteria</taxon>
        <taxon>Pseudomonadati</taxon>
        <taxon>Pseudomonadota</taxon>
        <taxon>Gammaproteobacteria</taxon>
        <taxon>Cellvibrionales</taxon>
        <taxon>Cellvibrionaceae</taxon>
        <taxon>Cellvibrio</taxon>
    </lineage>
</organism>
<dbReference type="PROSITE" id="PS50914">
    <property type="entry name" value="BON"/>
    <property type="match status" value="1"/>
</dbReference>
<protein>
    <submittedName>
        <fullName evidence="4">Osmotically-inducible protein OsmY</fullName>
    </submittedName>
</protein>
<dbReference type="PANTHER" id="PTHR34606">
    <property type="entry name" value="BON DOMAIN-CONTAINING PROTEIN"/>
    <property type="match status" value="1"/>
</dbReference>
<feature type="compositionally biased region" description="Basic and acidic residues" evidence="1">
    <location>
        <begin position="70"/>
        <end position="86"/>
    </location>
</feature>
<keyword evidence="2" id="KW-0812">Transmembrane</keyword>
<evidence type="ECO:0000313" key="5">
    <source>
        <dbReference type="Proteomes" id="UP001253595"/>
    </source>
</evidence>
<keyword evidence="5" id="KW-1185">Reference proteome</keyword>
<evidence type="ECO:0000256" key="1">
    <source>
        <dbReference type="SAM" id="MobiDB-lite"/>
    </source>
</evidence>
<proteinExistence type="predicted"/>
<name>A0ABU1V2K5_9GAMM</name>
<dbReference type="EMBL" id="JAVDVX010000007">
    <property type="protein sequence ID" value="MDR7091680.1"/>
    <property type="molecule type" value="Genomic_DNA"/>
</dbReference>
<dbReference type="Proteomes" id="UP001253595">
    <property type="component" value="Unassembled WGS sequence"/>
</dbReference>
<accession>A0ABU1V2K5</accession>
<feature type="transmembrane region" description="Helical" evidence="2">
    <location>
        <begin position="32"/>
        <end position="51"/>
    </location>
</feature>
<dbReference type="InterPro" id="IPR014004">
    <property type="entry name" value="Transpt-assoc_nodulatn_dom_bac"/>
</dbReference>
<feature type="domain" description="BON" evidence="3">
    <location>
        <begin position="99"/>
        <end position="169"/>
    </location>
</feature>
<feature type="region of interest" description="Disordered" evidence="1">
    <location>
        <begin position="56"/>
        <end position="98"/>
    </location>
</feature>
<keyword evidence="2" id="KW-0472">Membrane</keyword>
<dbReference type="PANTHER" id="PTHR34606:SF15">
    <property type="entry name" value="BON DOMAIN-CONTAINING PROTEIN"/>
    <property type="match status" value="1"/>
</dbReference>